<dbReference type="Pfam" id="PF03819">
    <property type="entry name" value="MazG"/>
    <property type="match status" value="1"/>
</dbReference>
<name>A0A134APF5_9FUSO</name>
<accession>A0A134APF5</accession>
<evidence type="ECO:0000313" key="3">
    <source>
        <dbReference type="Proteomes" id="UP000070483"/>
    </source>
</evidence>
<organism evidence="2 3">
    <name type="scientific">Leptotrichia wadei</name>
    <dbReference type="NCBI Taxonomy" id="157687"/>
    <lineage>
        <taxon>Bacteria</taxon>
        <taxon>Fusobacteriati</taxon>
        <taxon>Fusobacteriota</taxon>
        <taxon>Fusobacteriia</taxon>
        <taxon>Fusobacteriales</taxon>
        <taxon>Leptotrichiaceae</taxon>
        <taxon>Leptotrichia</taxon>
    </lineage>
</organism>
<protein>
    <submittedName>
        <fullName evidence="2">MazG nucleotide pyrophosphohydrolase domain protein</fullName>
    </submittedName>
</protein>
<reference evidence="3" key="1">
    <citation type="submission" date="2016-01" db="EMBL/GenBank/DDBJ databases">
        <authorList>
            <person name="Mitreva M."/>
            <person name="Pepin K.H."/>
            <person name="Mihindukulasuriya K.A."/>
            <person name="Fulton R."/>
            <person name="Fronick C."/>
            <person name="O'Laughlin M."/>
            <person name="Miner T."/>
            <person name="Herter B."/>
            <person name="Rosa B.A."/>
            <person name="Cordes M."/>
            <person name="Tomlinson C."/>
            <person name="Wollam A."/>
            <person name="Palsikar V.B."/>
            <person name="Mardis E.R."/>
            <person name="Wilson R.K."/>
        </authorList>
    </citation>
    <scope>NUCLEOTIDE SEQUENCE [LARGE SCALE GENOMIC DNA]</scope>
    <source>
        <strain evidence="3">KA00185</strain>
    </source>
</reference>
<evidence type="ECO:0000313" key="2">
    <source>
        <dbReference type="EMBL" id="KXB69567.1"/>
    </source>
</evidence>
<dbReference type="PATRIC" id="fig|157687.3.peg.310"/>
<dbReference type="AlphaFoldDB" id="A0A134APF5"/>
<dbReference type="STRING" id="157687.HMPREF3180_00306"/>
<dbReference type="Proteomes" id="UP000070483">
    <property type="component" value="Unassembled WGS sequence"/>
</dbReference>
<dbReference type="SUPFAM" id="SSF101386">
    <property type="entry name" value="all-alpha NTP pyrophosphatases"/>
    <property type="match status" value="1"/>
</dbReference>
<dbReference type="EMBL" id="LSDD01000021">
    <property type="protein sequence ID" value="KXB69567.1"/>
    <property type="molecule type" value="Genomic_DNA"/>
</dbReference>
<keyword evidence="3" id="KW-1185">Reference proteome</keyword>
<sequence length="147" mass="17706">MKKAGNFMMKNNIEDMTLKEVQYLIKRIEKGTLDESRDKEESQPKKENGQRLVLKLIEEFGELAENIRKNTRFDGQNIKGTIEEEAFDVFYYIIAIANYYEIDLEKIFYIKDELNKVKYEREFSIYEAREKWKNIIENKKNKKEEGK</sequence>
<gene>
    <name evidence="2" type="ORF">HMPREF3180_00306</name>
</gene>
<dbReference type="InterPro" id="IPR004518">
    <property type="entry name" value="MazG-like_dom"/>
</dbReference>
<dbReference type="Gene3D" id="1.10.287.1080">
    <property type="entry name" value="MazG-like"/>
    <property type="match status" value="1"/>
</dbReference>
<evidence type="ECO:0000259" key="1">
    <source>
        <dbReference type="Pfam" id="PF03819"/>
    </source>
</evidence>
<comment type="caution">
    <text evidence="2">The sequence shown here is derived from an EMBL/GenBank/DDBJ whole genome shotgun (WGS) entry which is preliminary data.</text>
</comment>
<feature type="domain" description="NTP pyrophosphohydrolase MazG-like" evidence="1">
    <location>
        <begin position="50"/>
        <end position="108"/>
    </location>
</feature>
<proteinExistence type="predicted"/>
<dbReference type="GO" id="GO:0016787">
    <property type="term" value="F:hydrolase activity"/>
    <property type="evidence" value="ECO:0007669"/>
    <property type="project" value="UniProtKB-KW"/>
</dbReference>
<keyword evidence="2" id="KW-0378">Hydrolase</keyword>